<organism evidence="1 2">
    <name type="scientific">Pleurodeles waltl</name>
    <name type="common">Iberian ribbed newt</name>
    <dbReference type="NCBI Taxonomy" id="8319"/>
    <lineage>
        <taxon>Eukaryota</taxon>
        <taxon>Metazoa</taxon>
        <taxon>Chordata</taxon>
        <taxon>Craniata</taxon>
        <taxon>Vertebrata</taxon>
        <taxon>Euteleostomi</taxon>
        <taxon>Amphibia</taxon>
        <taxon>Batrachia</taxon>
        <taxon>Caudata</taxon>
        <taxon>Salamandroidea</taxon>
        <taxon>Salamandridae</taxon>
        <taxon>Pleurodelinae</taxon>
        <taxon>Pleurodeles</taxon>
    </lineage>
</organism>
<dbReference type="Proteomes" id="UP001066276">
    <property type="component" value="Chromosome 1_2"/>
</dbReference>
<dbReference type="EMBL" id="JANPWB010000002">
    <property type="protein sequence ID" value="KAJ1210976.1"/>
    <property type="molecule type" value="Genomic_DNA"/>
</dbReference>
<gene>
    <name evidence="1" type="ORF">NDU88_006338</name>
</gene>
<sequence>MIQGPRGVGWGRNSPRKCPAAIVNYLRALLLHHCPSARVAFRAQALLTSKVSAKSSQPAPPGLTSLSVALSASFLPLQPRPPPTSARPLTLPPYGPAQAAGPPLPHVCFCLSSDVCHVSEPPAVLSGRELRSL</sequence>
<comment type="caution">
    <text evidence="1">The sequence shown here is derived from an EMBL/GenBank/DDBJ whole genome shotgun (WGS) entry which is preliminary data.</text>
</comment>
<keyword evidence="2" id="KW-1185">Reference proteome</keyword>
<evidence type="ECO:0000313" key="1">
    <source>
        <dbReference type="EMBL" id="KAJ1210976.1"/>
    </source>
</evidence>
<proteinExistence type="predicted"/>
<name>A0AAV7WEE0_PLEWA</name>
<reference evidence="1" key="1">
    <citation type="journal article" date="2022" name="bioRxiv">
        <title>Sequencing and chromosome-scale assembly of the giantPleurodeles waltlgenome.</title>
        <authorList>
            <person name="Brown T."/>
            <person name="Elewa A."/>
            <person name="Iarovenko S."/>
            <person name="Subramanian E."/>
            <person name="Araus A.J."/>
            <person name="Petzold A."/>
            <person name="Susuki M."/>
            <person name="Suzuki K.-i.T."/>
            <person name="Hayashi T."/>
            <person name="Toyoda A."/>
            <person name="Oliveira C."/>
            <person name="Osipova E."/>
            <person name="Leigh N.D."/>
            <person name="Simon A."/>
            <person name="Yun M.H."/>
        </authorList>
    </citation>
    <scope>NUCLEOTIDE SEQUENCE</scope>
    <source>
        <strain evidence="1">20211129_DDA</strain>
        <tissue evidence="1">Liver</tissue>
    </source>
</reference>
<accession>A0AAV7WEE0</accession>
<protein>
    <submittedName>
        <fullName evidence="1">Uncharacterized protein</fullName>
    </submittedName>
</protein>
<dbReference type="AlphaFoldDB" id="A0AAV7WEE0"/>
<evidence type="ECO:0000313" key="2">
    <source>
        <dbReference type="Proteomes" id="UP001066276"/>
    </source>
</evidence>